<keyword evidence="7 9" id="KW-0472">Membrane</keyword>
<dbReference type="InterPro" id="IPR005667">
    <property type="entry name" value="Sulph_transpt2"/>
</dbReference>
<evidence type="ECO:0000256" key="8">
    <source>
        <dbReference type="ARBA" id="ARBA00025323"/>
    </source>
</evidence>
<evidence type="ECO:0000313" key="12">
    <source>
        <dbReference type="Proteomes" id="UP000676194"/>
    </source>
</evidence>
<gene>
    <name evidence="11" type="primary">cysT</name>
    <name evidence="11" type="ORF">KIH39_01745</name>
</gene>
<comment type="subunit">
    <text evidence="2">The complex is composed of two ATP-binding proteins (CysA), two transmembrane proteins (CysT and CysW) and a solute-binding protein (CysP).</text>
</comment>
<keyword evidence="6 9" id="KW-0764">Sulfate transport</keyword>
<dbReference type="FunFam" id="1.10.3720.10:FF:000004">
    <property type="entry name" value="Sulfate transport system permease protein CysT"/>
    <property type="match status" value="1"/>
</dbReference>
<evidence type="ECO:0000256" key="1">
    <source>
        <dbReference type="ARBA" id="ARBA00004651"/>
    </source>
</evidence>
<comment type="function">
    <text evidence="9">Part of the ABC transporter complex (TC 3.A.1.6.1) involved in sulfate/thiosulfate import.</text>
</comment>
<dbReference type="InterPro" id="IPR035906">
    <property type="entry name" value="MetI-like_sf"/>
</dbReference>
<organism evidence="11 12">
    <name type="scientific">Telmatocola sphagniphila</name>
    <dbReference type="NCBI Taxonomy" id="1123043"/>
    <lineage>
        <taxon>Bacteria</taxon>
        <taxon>Pseudomonadati</taxon>
        <taxon>Planctomycetota</taxon>
        <taxon>Planctomycetia</taxon>
        <taxon>Gemmatales</taxon>
        <taxon>Gemmataceae</taxon>
    </lineage>
</organism>
<reference evidence="11" key="1">
    <citation type="submission" date="2021-05" db="EMBL/GenBank/DDBJ databases">
        <title>Complete genome sequence of the cellulolytic planctomycete Telmatocola sphagniphila SP2T and characterization of the first cellulase from planctomycetes.</title>
        <authorList>
            <person name="Rakitin A.L."/>
            <person name="Beletsky A.V."/>
            <person name="Naumoff D.G."/>
            <person name="Kulichevskaya I.S."/>
            <person name="Mardanov A.V."/>
            <person name="Ravin N.V."/>
            <person name="Dedysh S.N."/>
        </authorList>
    </citation>
    <scope>NUCLEOTIDE SEQUENCE</scope>
    <source>
        <strain evidence="11">SP2T</strain>
    </source>
</reference>
<comment type="caution">
    <text evidence="9">Lacks conserved residue(s) required for the propagation of feature annotation.</text>
</comment>
<accession>A0A8E6EYS5</accession>
<dbReference type="CDD" id="cd06261">
    <property type="entry name" value="TM_PBP2"/>
    <property type="match status" value="1"/>
</dbReference>
<sequence>MSSANRNILPGYSLGLGYTVSYLSLLVLIPLLACFLKASELGVRDFIAAVWTPRAIAAYKLTFSLSLIAALVNTVLGLIVAWSLVRYEFPLKRVIDALVDVPFALPTAVAGLVYASLYVKDGWFGQFLVPLGIEGAYSQFGIVLVLIFTGFPFVVRTVQPVLEEIDSEVEEAAGILGADRWQSFRRVLLPTLIPPALTGFTLAFARSIGEYGSVVFISSNIPSKTEIAPSLIVARLEEFSYREAAAIAVVLLSFSFLLLVTINLLERWSKRHGS</sequence>
<dbReference type="GO" id="GO:0005886">
    <property type="term" value="C:plasma membrane"/>
    <property type="evidence" value="ECO:0007669"/>
    <property type="project" value="UniProtKB-SubCell"/>
</dbReference>
<name>A0A8E6EYS5_9BACT</name>
<dbReference type="GO" id="GO:0015419">
    <property type="term" value="F:ABC-type sulfate transporter activity"/>
    <property type="evidence" value="ECO:0007669"/>
    <property type="project" value="UniProtKB-UniRule"/>
</dbReference>
<dbReference type="InterPro" id="IPR000515">
    <property type="entry name" value="MetI-like"/>
</dbReference>
<feature type="transmembrane region" description="Helical" evidence="9">
    <location>
        <begin position="187"/>
        <end position="205"/>
    </location>
</feature>
<dbReference type="Gene3D" id="1.10.3720.10">
    <property type="entry name" value="MetI-like"/>
    <property type="match status" value="1"/>
</dbReference>
<dbReference type="Proteomes" id="UP000676194">
    <property type="component" value="Chromosome"/>
</dbReference>
<comment type="subcellular location">
    <subcellularLocation>
        <location evidence="1">Cell membrane</location>
        <topology evidence="1">Multi-pass membrane protein</topology>
    </subcellularLocation>
</comment>
<dbReference type="AlphaFoldDB" id="A0A8E6EYS5"/>
<evidence type="ECO:0000256" key="5">
    <source>
        <dbReference type="ARBA" id="ARBA00022989"/>
    </source>
</evidence>
<dbReference type="KEGG" id="tsph:KIH39_01745"/>
<dbReference type="PANTHER" id="PTHR30406">
    <property type="entry name" value="SULFATE TRANSPORT SYSTEM PERMEASE PROTEIN"/>
    <property type="match status" value="1"/>
</dbReference>
<comment type="function">
    <text evidence="8">Part of the ABC transporter complex CysAWTP (TC 3.A.1.6.1) involved in sulfate/thiosulfate import. Probably responsible for the translocation of the substrate across the membrane.</text>
</comment>
<dbReference type="PANTHER" id="PTHR30406:SF8">
    <property type="entry name" value="SULFATE TRANSPORT SYSTEM PERMEASE PROTEIN CYST"/>
    <property type="match status" value="1"/>
</dbReference>
<keyword evidence="3 9" id="KW-0813">Transport</keyword>
<evidence type="ECO:0000256" key="3">
    <source>
        <dbReference type="ARBA" id="ARBA00022448"/>
    </source>
</evidence>
<dbReference type="Pfam" id="PF00528">
    <property type="entry name" value="BPD_transp_1"/>
    <property type="match status" value="1"/>
</dbReference>
<evidence type="ECO:0000259" key="10">
    <source>
        <dbReference type="PROSITE" id="PS50928"/>
    </source>
</evidence>
<keyword evidence="12" id="KW-1185">Reference proteome</keyword>
<dbReference type="RefSeq" id="WP_213497558.1">
    <property type="nucleotide sequence ID" value="NZ_CP074694.1"/>
</dbReference>
<feature type="domain" description="ABC transmembrane type-1" evidence="10">
    <location>
        <begin position="59"/>
        <end position="262"/>
    </location>
</feature>
<keyword evidence="4 9" id="KW-0812">Transmembrane</keyword>
<proteinExistence type="inferred from homology"/>
<feature type="transmembrane region" description="Helical" evidence="9">
    <location>
        <begin position="97"/>
        <end position="117"/>
    </location>
</feature>
<feature type="transmembrane region" description="Helical" evidence="9">
    <location>
        <begin position="244"/>
        <end position="265"/>
    </location>
</feature>
<dbReference type="InterPro" id="IPR011865">
    <property type="entry name" value="CysT_permease"/>
</dbReference>
<dbReference type="SUPFAM" id="SSF161098">
    <property type="entry name" value="MetI-like"/>
    <property type="match status" value="1"/>
</dbReference>
<keyword evidence="5 9" id="KW-1133">Transmembrane helix</keyword>
<dbReference type="NCBIfam" id="TIGR02139">
    <property type="entry name" value="permease_CysT"/>
    <property type="match status" value="1"/>
</dbReference>
<evidence type="ECO:0000256" key="7">
    <source>
        <dbReference type="ARBA" id="ARBA00023136"/>
    </source>
</evidence>
<evidence type="ECO:0000256" key="9">
    <source>
        <dbReference type="RuleBase" id="RU366001"/>
    </source>
</evidence>
<evidence type="ECO:0000256" key="6">
    <source>
        <dbReference type="ARBA" id="ARBA00023032"/>
    </source>
</evidence>
<feature type="transmembrane region" description="Helical" evidence="9">
    <location>
        <begin position="137"/>
        <end position="155"/>
    </location>
</feature>
<evidence type="ECO:0000313" key="11">
    <source>
        <dbReference type="EMBL" id="QVL32666.1"/>
    </source>
</evidence>
<feature type="transmembrane region" description="Helical" evidence="9">
    <location>
        <begin position="58"/>
        <end position="85"/>
    </location>
</feature>
<evidence type="ECO:0000256" key="2">
    <source>
        <dbReference type="ARBA" id="ARBA00011779"/>
    </source>
</evidence>
<dbReference type="EMBL" id="CP074694">
    <property type="protein sequence ID" value="QVL32666.1"/>
    <property type="molecule type" value="Genomic_DNA"/>
</dbReference>
<comment type="similarity">
    <text evidence="9">Belongs to the binding-protein-dependent transport system permease family. CysTW subfamily.</text>
</comment>
<protein>
    <recommendedName>
        <fullName evidence="9">Sulfate transport system permease protein CysT</fullName>
    </recommendedName>
</protein>
<dbReference type="NCBIfam" id="TIGR00969">
    <property type="entry name" value="3a0106s02"/>
    <property type="match status" value="1"/>
</dbReference>
<feature type="transmembrane region" description="Helical" evidence="9">
    <location>
        <begin position="12"/>
        <end position="38"/>
    </location>
</feature>
<dbReference type="PROSITE" id="PS50928">
    <property type="entry name" value="ABC_TM1"/>
    <property type="match status" value="1"/>
</dbReference>
<evidence type="ECO:0000256" key="4">
    <source>
        <dbReference type="ARBA" id="ARBA00022692"/>
    </source>
</evidence>